<evidence type="ECO:0000256" key="1">
    <source>
        <dbReference type="ARBA" id="ARBA00006432"/>
    </source>
</evidence>
<proteinExistence type="inferred from homology"/>
<gene>
    <name evidence="5" type="ORF">D8Y22_15175</name>
</gene>
<dbReference type="InterPro" id="IPR025110">
    <property type="entry name" value="AMP-bd_C"/>
</dbReference>
<feature type="domain" description="AMP-binding enzyme C-terminal" evidence="4">
    <location>
        <begin position="426"/>
        <end position="501"/>
    </location>
</feature>
<comment type="caution">
    <text evidence="5">The sequence shown here is derived from an EMBL/GenBank/DDBJ whole genome shotgun (WGS) entry which is preliminary data.</text>
</comment>
<dbReference type="Proteomes" id="UP000318864">
    <property type="component" value="Unassembled WGS sequence"/>
</dbReference>
<evidence type="ECO:0000313" key="6">
    <source>
        <dbReference type="Proteomes" id="UP000318864"/>
    </source>
</evidence>
<comment type="similarity">
    <text evidence="1">Belongs to the ATP-dependent AMP-binding enzyme family.</text>
</comment>
<dbReference type="EMBL" id="RBZW01000044">
    <property type="protein sequence ID" value="THE64065.1"/>
    <property type="molecule type" value="Genomic_DNA"/>
</dbReference>
<accession>A0A4S3TM37</accession>
<dbReference type="Gene3D" id="3.30.300.30">
    <property type="match status" value="1"/>
</dbReference>
<evidence type="ECO:0000256" key="2">
    <source>
        <dbReference type="ARBA" id="ARBA00022598"/>
    </source>
</evidence>
<evidence type="ECO:0000313" key="5">
    <source>
        <dbReference type="EMBL" id="THE64065.1"/>
    </source>
</evidence>
<dbReference type="SUPFAM" id="SSF56801">
    <property type="entry name" value="Acetyl-CoA synthetase-like"/>
    <property type="match status" value="1"/>
</dbReference>
<dbReference type="PANTHER" id="PTHR43767:SF1">
    <property type="entry name" value="NONRIBOSOMAL PEPTIDE SYNTHASE PES1 (EUROFUNG)-RELATED"/>
    <property type="match status" value="1"/>
</dbReference>
<dbReference type="GO" id="GO:0016878">
    <property type="term" value="F:acid-thiol ligase activity"/>
    <property type="evidence" value="ECO:0007669"/>
    <property type="project" value="UniProtKB-ARBA"/>
</dbReference>
<protein>
    <submittedName>
        <fullName evidence="5">Long-chain fatty acid--CoA ligase</fullName>
    </submittedName>
</protein>
<dbReference type="PROSITE" id="PS00455">
    <property type="entry name" value="AMP_BINDING"/>
    <property type="match status" value="1"/>
</dbReference>
<feature type="domain" description="AMP-dependent synthetase/ligase" evidence="3">
    <location>
        <begin position="11"/>
        <end position="376"/>
    </location>
</feature>
<dbReference type="InterPro" id="IPR045851">
    <property type="entry name" value="AMP-bd_C_sf"/>
</dbReference>
<dbReference type="OrthoDB" id="193284at2157"/>
<dbReference type="FunFam" id="3.30.300.30:FF:000008">
    <property type="entry name" value="2,3-dihydroxybenzoate-AMP ligase"/>
    <property type="match status" value="1"/>
</dbReference>
<dbReference type="PANTHER" id="PTHR43767">
    <property type="entry name" value="LONG-CHAIN-FATTY-ACID--COA LIGASE"/>
    <property type="match status" value="1"/>
</dbReference>
<dbReference type="Gene3D" id="3.40.50.12780">
    <property type="entry name" value="N-terminal domain of ligase-like"/>
    <property type="match status" value="1"/>
</dbReference>
<name>A0A4S3TM37_9EURY</name>
<dbReference type="InterPro" id="IPR050237">
    <property type="entry name" value="ATP-dep_AMP-bd_enzyme"/>
</dbReference>
<sequence>MDGLTVGDLVETNARKYPDDECLVSLTGDTRETITFLEFEDRVNRIARVLADRGVSTGDRVAVYMQNHPETIATYYGAMTLGALPVPINHRFKDDEVSYVLEDSEATFCVFDEDAAEIIATVANRDGTAIEDYLYLGEEAPAFAESYHAACEGVSADRVEVVPDRLDPAALMYTSGTTGKPKGCVLTHDNIIQNSVNTVYSCNFRENEDRFLVVTPLFHIAAVALFTNTFYCGSTTYLLNDFVPKRVMEVIDSESITGSFFVPMMSRALLDVDGFDDYDLSSFEHYMTGAAPSERELKEAIIESFDANLYEVFGQTEMSPVTCLLSPEDALTKPDSIGKSIINVSVKVVDDDGQEVEPGEIGRIAYKGPTAFSEYLGMPEKTDEVFDEGYFVSSDLVRQDEEGYLYFVGRHDDMIVSGGENIHPAEIEEVLHEHEAISEVAVVGVPDEEWTERVRAAVVPQEDESLTAEAVTEYVGERIADYKKPREVVFYDELPRNPTGKIVKGQLQ</sequence>
<dbReference type="AlphaFoldDB" id="A0A4S3TM37"/>
<dbReference type="InterPro" id="IPR042099">
    <property type="entry name" value="ANL_N_sf"/>
</dbReference>
<organism evidence="5 6">
    <name type="scientific">Salinadaptatus halalkaliphilus</name>
    <dbReference type="NCBI Taxonomy" id="2419781"/>
    <lineage>
        <taxon>Archaea</taxon>
        <taxon>Methanobacteriati</taxon>
        <taxon>Methanobacteriota</taxon>
        <taxon>Stenosarchaea group</taxon>
        <taxon>Halobacteria</taxon>
        <taxon>Halobacteriales</taxon>
        <taxon>Natrialbaceae</taxon>
        <taxon>Salinadaptatus</taxon>
    </lineage>
</organism>
<keyword evidence="2 5" id="KW-0436">Ligase</keyword>
<reference evidence="5 6" key="1">
    <citation type="submission" date="2018-10" db="EMBL/GenBank/DDBJ databases">
        <title>Natronolimnobius sp. XQ-INN 246 isolated from Inner Mongolia Autonomous Region of China.</title>
        <authorList>
            <person name="Xue Q."/>
        </authorList>
    </citation>
    <scope>NUCLEOTIDE SEQUENCE [LARGE SCALE GENOMIC DNA]</scope>
    <source>
        <strain evidence="5 6">XQ-INN 246</strain>
    </source>
</reference>
<dbReference type="Pfam" id="PF13193">
    <property type="entry name" value="AMP-binding_C"/>
    <property type="match status" value="1"/>
</dbReference>
<evidence type="ECO:0000259" key="4">
    <source>
        <dbReference type="Pfam" id="PF13193"/>
    </source>
</evidence>
<evidence type="ECO:0000259" key="3">
    <source>
        <dbReference type="Pfam" id="PF00501"/>
    </source>
</evidence>
<dbReference type="InterPro" id="IPR000873">
    <property type="entry name" value="AMP-dep_synth/lig_dom"/>
</dbReference>
<dbReference type="InterPro" id="IPR020845">
    <property type="entry name" value="AMP-binding_CS"/>
</dbReference>
<dbReference type="RefSeq" id="WP_141465532.1">
    <property type="nucleotide sequence ID" value="NZ_RBZW01000044.1"/>
</dbReference>
<keyword evidence="6" id="KW-1185">Reference proteome</keyword>
<dbReference type="Pfam" id="PF00501">
    <property type="entry name" value="AMP-binding"/>
    <property type="match status" value="1"/>
</dbReference>